<reference evidence="1" key="1">
    <citation type="journal article" date="2020" name="Nature">
        <title>Giant virus diversity and host interactions through global metagenomics.</title>
        <authorList>
            <person name="Schulz F."/>
            <person name="Roux S."/>
            <person name="Paez-Espino D."/>
            <person name="Jungbluth S."/>
            <person name="Walsh D.A."/>
            <person name="Denef V.J."/>
            <person name="McMahon K.D."/>
            <person name="Konstantinidis K.T."/>
            <person name="Eloe-Fadrosh E.A."/>
            <person name="Kyrpides N.C."/>
            <person name="Woyke T."/>
        </authorList>
    </citation>
    <scope>NUCLEOTIDE SEQUENCE</scope>
    <source>
        <strain evidence="1">GVMAG-M-3300023174-176</strain>
    </source>
</reference>
<proteinExistence type="predicted"/>
<name>A0A6C0DH22_9ZZZZ</name>
<protein>
    <submittedName>
        <fullName evidence="1">Uncharacterized protein</fullName>
    </submittedName>
</protein>
<dbReference type="EMBL" id="MN739613">
    <property type="protein sequence ID" value="QHT15701.1"/>
    <property type="molecule type" value="Genomic_DNA"/>
</dbReference>
<dbReference type="AlphaFoldDB" id="A0A6C0DH22"/>
<evidence type="ECO:0000313" key="1">
    <source>
        <dbReference type="EMBL" id="QHT15701.1"/>
    </source>
</evidence>
<sequence>MPSRIDNIKTFNDIIIFMLHPITFSIPGCKVLDTIPLKKKMVSNLIPGQKSTYIYSNETDYYNEYRQSLFAITTKKGGWDCMRHYEIMANGTIPFFSNIESCPPNTLALLPKDMLMEGNRLYSKYQSRSINDLSTDEMTECTNLITRLLDHTKKYLTTVQIAKYILEKSNHSEAKRILYLSKDPNPDYLRCVTLHGFKELYGSSCHDYPKIPHIYKSGSINYSALYGKGITYTNLLDSVNHDSVLNTTIAEDIRTKKYDIVIYGSYHRGMPFYDLVCGIYKPNEIILICGEDLHGCNHNHNIFVQKGHSVFVREL</sequence>
<accession>A0A6C0DH22</accession>
<organism evidence="1">
    <name type="scientific">viral metagenome</name>
    <dbReference type="NCBI Taxonomy" id="1070528"/>
    <lineage>
        <taxon>unclassified sequences</taxon>
        <taxon>metagenomes</taxon>
        <taxon>organismal metagenomes</taxon>
    </lineage>
</organism>